<name>A0A0E3VY04_9BRAD</name>
<accession>A0A0E3VY04</accession>
<geneLocation type="plasmid" evidence="2">
    <name>pNK6d</name>
</geneLocation>
<dbReference type="Proteomes" id="UP000063308">
    <property type="component" value="Plasmid pNK6d"/>
</dbReference>
<geneLocation type="plasmid" evidence="3">
    <name>pNK6d DNA</name>
</geneLocation>
<keyword evidence="2" id="KW-0614">Plasmid</keyword>
<organism evidence="2 3">
    <name type="scientific">Bradyrhizobium diazoefficiens</name>
    <dbReference type="NCBI Taxonomy" id="1355477"/>
    <lineage>
        <taxon>Bacteria</taxon>
        <taxon>Pseudomonadati</taxon>
        <taxon>Pseudomonadota</taxon>
        <taxon>Alphaproteobacteria</taxon>
        <taxon>Hyphomicrobiales</taxon>
        <taxon>Nitrobacteraceae</taxon>
        <taxon>Bradyrhizobium</taxon>
    </lineage>
</organism>
<dbReference type="Proteomes" id="UP000063308">
    <property type="component" value="Plasmid pNK6b"/>
</dbReference>
<geneLocation type="plasmid" evidence="3">
    <name>pNK6b DNA</name>
</geneLocation>
<evidence type="ECO:0000313" key="2">
    <source>
        <dbReference type="EMBL" id="BAR63565.1"/>
    </source>
</evidence>
<dbReference type="EMBL" id="AP014686">
    <property type="protein sequence ID" value="BAR63373.1"/>
    <property type="molecule type" value="Genomic_DNA"/>
</dbReference>
<dbReference type="EMBL" id="AP014688">
    <property type="protein sequence ID" value="BAR63565.1"/>
    <property type="molecule type" value="Genomic_DNA"/>
</dbReference>
<dbReference type="AlphaFoldDB" id="A0A0E3VY04"/>
<gene>
    <name evidence="1" type="ORF">NK6_b_179</name>
    <name evidence="2" type="ORF">NK6_d_6</name>
</gene>
<dbReference type="RefSeq" id="WP_035681562.1">
    <property type="nucleotide sequence ID" value="NZ_JAFCKE010000115.1"/>
</dbReference>
<geneLocation type="plasmid" evidence="1">
    <name>pNK6b</name>
</geneLocation>
<evidence type="ECO:0000313" key="3">
    <source>
        <dbReference type="Proteomes" id="UP000063308"/>
    </source>
</evidence>
<sequence>MFKRQVSGRKLKCATKRRRAKPKRTARRQLDRAFNFATRVFSNFDPTTGVEGEIRDRMVRTAEGRFYLIEGPDIKPGAREVVTPYRLEDVFAWLQDCPEQIERTVIVGNANCNLLER</sequence>
<reference evidence="2 3" key="1">
    <citation type="submission" date="2014-11" db="EMBL/GenBank/DDBJ databases">
        <title>Symbiosis island explosion on the genome of extra-slow-growing strains of soybean bradyrhizobia with massive insertion sequences.</title>
        <authorList>
            <person name="Iida T."/>
            <person name="Minamisawa K."/>
        </authorList>
    </citation>
    <scope>NUCLEOTIDE SEQUENCE [LARGE SCALE GENOMIC DNA]</scope>
    <source>
        <strain evidence="2 3">NK6</strain>
        <plasmid evidence="1">pNK6b</plasmid>
        <plasmid evidence="3">pNK6b DNA</plasmid>
        <plasmid evidence="2">pNK6d</plasmid>
        <plasmid evidence="3">pNK6d DNA</plasmid>
    </source>
</reference>
<proteinExistence type="predicted"/>
<evidence type="ECO:0000313" key="1">
    <source>
        <dbReference type="EMBL" id="BAR63373.1"/>
    </source>
</evidence>
<protein>
    <submittedName>
        <fullName evidence="2">Uncharacterized protein</fullName>
    </submittedName>
</protein>